<keyword evidence="1" id="KW-0472">Membrane</keyword>
<organism evidence="4 5">
    <name type="scientific">Sphingomonas ursincola</name>
    <dbReference type="NCBI Taxonomy" id="56361"/>
    <lineage>
        <taxon>Bacteria</taxon>
        <taxon>Pseudomonadati</taxon>
        <taxon>Pseudomonadota</taxon>
        <taxon>Alphaproteobacteria</taxon>
        <taxon>Sphingomonadales</taxon>
        <taxon>Sphingomonadaceae</taxon>
        <taxon>Sphingomonas</taxon>
    </lineage>
</organism>
<sequence>MSTPFSEEPGSPSDRSESEAATWLVRLNARTVDTTELEAFFAWRRSPANAAAYDRLEAQWRESRRLADDPDIQSAIRVALEPGPTRSRRLIAIALAAGIVSLLATMAFLYLSREAVFETDIGEQRLVRLDDGSRIHLDTGTRVRINNANRRALMLDRGRALFDVARDPSHPFTVTADGTEILALGTRFEVEQTALGVSVALLEGHVRVQKEISGAEIKALDLYPGQSVTIGRTGPGEVRPANPDIVTAWTEGRLEFNETLLREAIVQVNRYSRMKLRISTNRWANERVTGSFAVGDTAAFVDAVTALYPLVPIQRPDGTLELKER</sequence>
<dbReference type="InterPro" id="IPR006860">
    <property type="entry name" value="FecR"/>
</dbReference>
<dbReference type="GO" id="GO:0016989">
    <property type="term" value="F:sigma factor antagonist activity"/>
    <property type="evidence" value="ECO:0007669"/>
    <property type="project" value="TreeGrafter"/>
</dbReference>
<proteinExistence type="predicted"/>
<dbReference type="Gene3D" id="2.60.120.1440">
    <property type="match status" value="1"/>
</dbReference>
<dbReference type="InterPro" id="IPR012373">
    <property type="entry name" value="Ferrdict_sens_TM"/>
</dbReference>
<dbReference type="Pfam" id="PF16220">
    <property type="entry name" value="DUF4880"/>
    <property type="match status" value="1"/>
</dbReference>
<evidence type="ECO:0000259" key="3">
    <source>
        <dbReference type="Pfam" id="PF16220"/>
    </source>
</evidence>
<name>A0A7V8U8E6_9SPHN</name>
<keyword evidence="1" id="KW-1133">Transmembrane helix</keyword>
<dbReference type="Proteomes" id="UP000589292">
    <property type="component" value="Unassembled WGS sequence"/>
</dbReference>
<feature type="transmembrane region" description="Helical" evidence="1">
    <location>
        <begin position="90"/>
        <end position="111"/>
    </location>
</feature>
<keyword evidence="5" id="KW-1185">Reference proteome</keyword>
<dbReference type="PIRSF" id="PIRSF018266">
    <property type="entry name" value="FecR"/>
    <property type="match status" value="1"/>
</dbReference>
<dbReference type="AlphaFoldDB" id="A0A7V8U8E6"/>
<reference evidence="4 5" key="1">
    <citation type="journal article" date="1994" name="Int. J. Syst. Bacteriol.">
        <title>Phylogenetic positions of novel aerobic, bacteriochlorophyll a-containing bacteria and description of Roseococcus thiosulfatophilus gen. nov., sp. nov., Erythromicrobium ramosum gen. nov., sp. nov., and Erythrobacter litoralis sp. nov.</title>
        <authorList>
            <person name="Yurkov V."/>
            <person name="Stackebrandt E."/>
            <person name="Holmes A."/>
            <person name="Fuerst J.A."/>
            <person name="Hugenholtz P."/>
            <person name="Golecki J."/>
            <person name="Gad'on N."/>
            <person name="Gorlenko V.M."/>
            <person name="Kompantseva E.I."/>
            <person name="Drews G."/>
        </authorList>
    </citation>
    <scope>NUCLEOTIDE SEQUENCE [LARGE SCALE GENOMIC DNA]</scope>
    <source>
        <strain evidence="4 5">KR-99</strain>
    </source>
</reference>
<dbReference type="PANTHER" id="PTHR30273">
    <property type="entry name" value="PERIPLASMIC SIGNAL SENSOR AND SIGMA FACTOR ACTIVATOR FECR-RELATED"/>
    <property type="match status" value="1"/>
</dbReference>
<feature type="domain" description="FecR protein" evidence="2">
    <location>
        <begin position="117"/>
        <end position="207"/>
    </location>
</feature>
<dbReference type="RefSeq" id="WP_137775613.1">
    <property type="nucleotide sequence ID" value="NZ_BAAAGB010000001.1"/>
</dbReference>
<evidence type="ECO:0000256" key="1">
    <source>
        <dbReference type="SAM" id="Phobius"/>
    </source>
</evidence>
<dbReference type="EMBL" id="VDES01000002">
    <property type="protein sequence ID" value="MBA1373958.1"/>
    <property type="molecule type" value="Genomic_DNA"/>
</dbReference>
<gene>
    <name evidence="4" type="ORF">FG486_06370</name>
</gene>
<dbReference type="PANTHER" id="PTHR30273:SF2">
    <property type="entry name" value="PROTEIN FECR"/>
    <property type="match status" value="1"/>
</dbReference>
<evidence type="ECO:0000313" key="4">
    <source>
        <dbReference type="EMBL" id="MBA1373958.1"/>
    </source>
</evidence>
<evidence type="ECO:0000259" key="2">
    <source>
        <dbReference type="Pfam" id="PF04773"/>
    </source>
</evidence>
<dbReference type="InterPro" id="IPR032623">
    <property type="entry name" value="FecR_N"/>
</dbReference>
<evidence type="ECO:0000313" key="5">
    <source>
        <dbReference type="Proteomes" id="UP000589292"/>
    </source>
</evidence>
<keyword evidence="1" id="KW-0812">Transmembrane</keyword>
<accession>A0A7V8U8E6</accession>
<comment type="caution">
    <text evidence="4">The sequence shown here is derived from an EMBL/GenBank/DDBJ whole genome shotgun (WGS) entry which is preliminary data.</text>
</comment>
<protein>
    <submittedName>
        <fullName evidence="4">DUF4880 domain-containing protein</fullName>
    </submittedName>
</protein>
<feature type="domain" description="FecR N-terminal" evidence="3">
    <location>
        <begin position="19"/>
        <end position="58"/>
    </location>
</feature>
<dbReference type="Pfam" id="PF04773">
    <property type="entry name" value="FecR"/>
    <property type="match status" value="1"/>
</dbReference>